<name>W8BHL6_CERCA</name>
<dbReference type="AlphaFoldDB" id="W8BHL6"/>
<feature type="chain" id="PRO_5004906280" description="Protein TsetseEP domain-containing protein" evidence="2">
    <location>
        <begin position="42"/>
        <end position="207"/>
    </location>
</feature>
<keyword evidence="1" id="KW-0175">Coiled coil</keyword>
<dbReference type="GeneID" id="105664551"/>
<sequence>MCVCSSQQSTMTQQLSPLKLLVSLYLLRLAISNCCYTPVHAVPFETSEDVAGAGQSIGDAVAAVLRDANNCFETYMQESRNASDTYASAYRTCRELGSKRRMEFTQMQCSTRQDMVGQVTEMCKNFCDCAEIDGDLEFFQCSARNAYKGVSTLQYVYLNSSAAIVELENKYQEAEKEILFCTIAAEERYINATAKAFVQLSKCLKAS</sequence>
<accession>W8BHL6</accession>
<dbReference type="KEGG" id="ccat:105664551"/>
<protein>
    <recommendedName>
        <fullName evidence="3">Protein TsetseEP domain-containing protein</fullName>
    </recommendedName>
</protein>
<reference evidence="4" key="1">
    <citation type="submission" date="2013-07" db="EMBL/GenBank/DDBJ databases">
        <authorList>
            <person name="Geib S."/>
        </authorList>
    </citation>
    <scope>NUCLEOTIDE SEQUENCE</scope>
</reference>
<dbReference type="EMBL" id="GAMC01005780">
    <property type="protein sequence ID" value="JAC00776.1"/>
    <property type="molecule type" value="mRNA"/>
</dbReference>
<feature type="signal peptide" evidence="2">
    <location>
        <begin position="1"/>
        <end position="41"/>
    </location>
</feature>
<evidence type="ECO:0000313" key="4">
    <source>
        <dbReference type="EMBL" id="JAC00776.1"/>
    </source>
</evidence>
<evidence type="ECO:0000256" key="1">
    <source>
        <dbReference type="SAM" id="Coils"/>
    </source>
</evidence>
<reference evidence="4" key="2">
    <citation type="journal article" date="2014" name="BMC Genomics">
        <title>A genomic perspective to assessing quality of mass-reared SIT flies used in Mediterranean fruit fly (Ceratitis capitata) eradication in California.</title>
        <authorList>
            <person name="Calla B."/>
            <person name="Hall B."/>
            <person name="Hou S."/>
            <person name="Geib S.M."/>
        </authorList>
    </citation>
    <scope>NUCLEOTIDE SEQUENCE</scope>
</reference>
<keyword evidence="2" id="KW-0732">Signal</keyword>
<evidence type="ECO:0000259" key="3">
    <source>
        <dbReference type="Pfam" id="PF05267"/>
    </source>
</evidence>
<proteinExistence type="evidence at transcript level"/>
<evidence type="ECO:0000256" key="2">
    <source>
        <dbReference type="SAM" id="SignalP"/>
    </source>
</evidence>
<organism evidence="4">
    <name type="scientific">Ceratitis capitata</name>
    <name type="common">Mediterranean fruit fly</name>
    <name type="synonym">Tephritis capitata</name>
    <dbReference type="NCBI Taxonomy" id="7213"/>
    <lineage>
        <taxon>Eukaryota</taxon>
        <taxon>Metazoa</taxon>
        <taxon>Ecdysozoa</taxon>
        <taxon>Arthropoda</taxon>
        <taxon>Hexapoda</taxon>
        <taxon>Insecta</taxon>
        <taxon>Pterygota</taxon>
        <taxon>Neoptera</taxon>
        <taxon>Endopterygota</taxon>
        <taxon>Diptera</taxon>
        <taxon>Brachycera</taxon>
        <taxon>Muscomorpha</taxon>
        <taxon>Tephritoidea</taxon>
        <taxon>Tephritidae</taxon>
        <taxon>Ceratitis</taxon>
        <taxon>Ceratitis</taxon>
    </lineage>
</organism>
<dbReference type="OrthoDB" id="7978084at2759"/>
<feature type="coiled-coil region" evidence="1">
    <location>
        <begin position="157"/>
        <end position="184"/>
    </location>
</feature>
<dbReference type="InterPro" id="IPR007931">
    <property type="entry name" value="TsetseEP"/>
</dbReference>
<feature type="domain" description="Protein TsetseEP" evidence="3">
    <location>
        <begin position="69"/>
        <end position="186"/>
    </location>
</feature>
<dbReference type="Pfam" id="PF05267">
    <property type="entry name" value="DUF725"/>
    <property type="match status" value="1"/>
</dbReference>